<gene>
    <name evidence="2" type="ORF">X777_05376</name>
</gene>
<protein>
    <submittedName>
        <fullName evidence="2">Uncharacterized protein</fullName>
    </submittedName>
</protein>
<evidence type="ECO:0000256" key="1">
    <source>
        <dbReference type="SAM" id="MobiDB-lite"/>
    </source>
</evidence>
<feature type="compositionally biased region" description="Basic and acidic residues" evidence="1">
    <location>
        <begin position="76"/>
        <end position="85"/>
    </location>
</feature>
<feature type="region of interest" description="Disordered" evidence="1">
    <location>
        <begin position="61"/>
        <end position="85"/>
    </location>
</feature>
<sequence length="139" mass="16255">MIDSLRLCVYSSFIEEALFPFAPLEIIILATLHSMRIVDHVSSKLLLYFREGLAFGLDHEEDNEEHAQEAYQSEEEEHRGVTERVDGAWKGYRNRERQHPIEESRAGRCCTLQARRENLAHVGPGNRTWKYSVRFLRSH</sequence>
<dbReference type="AlphaFoldDB" id="A0A026WG07"/>
<proteinExistence type="predicted"/>
<name>A0A026WG07_OOCBI</name>
<accession>A0A026WG07</accession>
<dbReference type="Proteomes" id="UP000053097">
    <property type="component" value="Unassembled WGS sequence"/>
</dbReference>
<dbReference type="EMBL" id="KK107235">
    <property type="protein sequence ID" value="EZA54873.1"/>
    <property type="molecule type" value="Genomic_DNA"/>
</dbReference>
<organism evidence="2 3">
    <name type="scientific">Ooceraea biroi</name>
    <name type="common">Clonal raider ant</name>
    <name type="synonym">Cerapachys biroi</name>
    <dbReference type="NCBI Taxonomy" id="2015173"/>
    <lineage>
        <taxon>Eukaryota</taxon>
        <taxon>Metazoa</taxon>
        <taxon>Ecdysozoa</taxon>
        <taxon>Arthropoda</taxon>
        <taxon>Hexapoda</taxon>
        <taxon>Insecta</taxon>
        <taxon>Pterygota</taxon>
        <taxon>Neoptera</taxon>
        <taxon>Endopterygota</taxon>
        <taxon>Hymenoptera</taxon>
        <taxon>Apocrita</taxon>
        <taxon>Aculeata</taxon>
        <taxon>Formicoidea</taxon>
        <taxon>Formicidae</taxon>
        <taxon>Dorylinae</taxon>
        <taxon>Ooceraea</taxon>
    </lineage>
</organism>
<evidence type="ECO:0000313" key="2">
    <source>
        <dbReference type="EMBL" id="EZA54873.1"/>
    </source>
</evidence>
<evidence type="ECO:0000313" key="3">
    <source>
        <dbReference type="Proteomes" id="UP000053097"/>
    </source>
</evidence>
<keyword evidence="3" id="KW-1185">Reference proteome</keyword>
<reference evidence="2 3" key="1">
    <citation type="journal article" date="2014" name="Curr. Biol.">
        <title>The genome of the clonal raider ant Cerapachys biroi.</title>
        <authorList>
            <person name="Oxley P.R."/>
            <person name="Ji L."/>
            <person name="Fetter-Pruneda I."/>
            <person name="McKenzie S.K."/>
            <person name="Li C."/>
            <person name="Hu H."/>
            <person name="Zhang G."/>
            <person name="Kronauer D.J."/>
        </authorList>
    </citation>
    <scope>NUCLEOTIDE SEQUENCE [LARGE SCALE GENOMIC DNA]</scope>
</reference>